<evidence type="ECO:0000256" key="2">
    <source>
        <dbReference type="ARBA" id="ARBA00004141"/>
    </source>
</evidence>
<sequence>MSLLNNGNTQEQKVRLSISRRLTMIVLSGVILTAFMALMNGYQRSMDEAQKQLDIQLMSMANVLIATPVRHWPEQSDLFAQLWQQKSLVYSANLLKNQSISALESPGFKTQNISGTRLRTCVLHAGDKRLMVAEPIHKRFMLSESLILSAMTPLVFAMPLLAIFIAWYIRKALRPLTTLSNELKERQANDFKKLEIVSEDAEVAPVIERLNSLFAKVEKAYLRERYFASDAAHELKTPISSLKINLHNLSDDIQHPSLPAIQQGIEQLNHIVEQMLTLARTEPDRWRTNFQPIDVMALSQNVVAQLYDRIEQKHIQISLDAQQYWLKGCEFTLHTLFINLLGNAVKYTPNEGNVRLSITCVNGKIVWMIEDSGPGMDDTEIARIFDRFYRVGGDKHPSGEKGAGLGMAIVQQIAEIYGASVSFGRSQLGGLQVQVEFPKEHTCE</sequence>
<dbReference type="EC" id="2.7.13.3" evidence="3"/>
<evidence type="ECO:0000256" key="9">
    <source>
        <dbReference type="ARBA" id="ARBA00022840"/>
    </source>
</evidence>
<reference evidence="15 16" key="1">
    <citation type="submission" date="2020-04" db="EMBL/GenBank/DDBJ databases">
        <title>Pseudoalteromonas caenipelagi sp. nov., isolated from a tidal flat.</title>
        <authorList>
            <person name="Park S."/>
            <person name="Yoon J.-H."/>
        </authorList>
    </citation>
    <scope>NUCLEOTIDE SEQUENCE [LARGE SCALE GENOMIC DNA]</scope>
    <source>
        <strain evidence="15 16">JBTF-M23</strain>
    </source>
</reference>
<dbReference type="InterPro" id="IPR036097">
    <property type="entry name" value="HisK_dim/P_sf"/>
</dbReference>
<dbReference type="SUPFAM" id="SSF47384">
    <property type="entry name" value="Homodimeric domain of signal transducing histidine kinase"/>
    <property type="match status" value="1"/>
</dbReference>
<dbReference type="PRINTS" id="PR00344">
    <property type="entry name" value="BCTRLSENSOR"/>
</dbReference>
<comment type="caution">
    <text evidence="15">The sequence shown here is derived from an EMBL/GenBank/DDBJ whole genome shotgun (WGS) entry which is preliminary data.</text>
</comment>
<dbReference type="InterPro" id="IPR003594">
    <property type="entry name" value="HATPase_dom"/>
</dbReference>
<keyword evidence="9" id="KW-0067">ATP-binding</keyword>
<evidence type="ECO:0000256" key="8">
    <source>
        <dbReference type="ARBA" id="ARBA00022777"/>
    </source>
</evidence>
<evidence type="ECO:0000256" key="11">
    <source>
        <dbReference type="ARBA" id="ARBA00023012"/>
    </source>
</evidence>
<evidence type="ECO:0000256" key="13">
    <source>
        <dbReference type="SAM" id="Phobius"/>
    </source>
</evidence>
<dbReference type="SMART" id="SM00387">
    <property type="entry name" value="HATPase_c"/>
    <property type="match status" value="1"/>
</dbReference>
<keyword evidence="11" id="KW-0902">Two-component regulatory system</keyword>
<dbReference type="SMART" id="SM00388">
    <property type="entry name" value="HisKA"/>
    <property type="match status" value="1"/>
</dbReference>
<dbReference type="GO" id="GO:0005524">
    <property type="term" value="F:ATP binding"/>
    <property type="evidence" value="ECO:0007669"/>
    <property type="project" value="UniProtKB-KW"/>
</dbReference>
<evidence type="ECO:0000256" key="4">
    <source>
        <dbReference type="ARBA" id="ARBA00022553"/>
    </source>
</evidence>
<dbReference type="InterPro" id="IPR004358">
    <property type="entry name" value="Sig_transdc_His_kin-like_C"/>
</dbReference>
<proteinExistence type="predicted"/>
<evidence type="ECO:0000256" key="3">
    <source>
        <dbReference type="ARBA" id="ARBA00012438"/>
    </source>
</evidence>
<feature type="transmembrane region" description="Helical" evidence="13">
    <location>
        <begin position="146"/>
        <end position="169"/>
    </location>
</feature>
<keyword evidence="10 13" id="KW-1133">Transmembrane helix</keyword>
<evidence type="ECO:0000256" key="5">
    <source>
        <dbReference type="ARBA" id="ARBA00022679"/>
    </source>
</evidence>
<dbReference type="PANTHER" id="PTHR45436">
    <property type="entry name" value="SENSOR HISTIDINE KINASE YKOH"/>
    <property type="match status" value="1"/>
</dbReference>
<evidence type="ECO:0000259" key="14">
    <source>
        <dbReference type="PROSITE" id="PS50109"/>
    </source>
</evidence>
<dbReference type="Pfam" id="PF00512">
    <property type="entry name" value="HisKA"/>
    <property type="match status" value="1"/>
</dbReference>
<dbReference type="RefSeq" id="WP_171625588.1">
    <property type="nucleotide sequence ID" value="NZ_JABBPG010000002.1"/>
</dbReference>
<evidence type="ECO:0000256" key="10">
    <source>
        <dbReference type="ARBA" id="ARBA00022989"/>
    </source>
</evidence>
<dbReference type="CDD" id="cd00082">
    <property type="entry name" value="HisKA"/>
    <property type="match status" value="1"/>
</dbReference>
<keyword evidence="16" id="KW-1185">Reference proteome</keyword>
<keyword evidence="8 15" id="KW-0418">Kinase</keyword>
<dbReference type="InterPro" id="IPR005467">
    <property type="entry name" value="His_kinase_dom"/>
</dbReference>
<gene>
    <name evidence="15" type="ORF">HG263_08245</name>
</gene>
<evidence type="ECO:0000313" key="15">
    <source>
        <dbReference type="EMBL" id="NOU50530.1"/>
    </source>
</evidence>
<dbReference type="InterPro" id="IPR003661">
    <property type="entry name" value="HisK_dim/P_dom"/>
</dbReference>
<keyword evidence="5" id="KW-0808">Transferase</keyword>
<name>A0A849VCK9_9GAMM</name>
<dbReference type="GO" id="GO:0005886">
    <property type="term" value="C:plasma membrane"/>
    <property type="evidence" value="ECO:0007669"/>
    <property type="project" value="TreeGrafter"/>
</dbReference>
<evidence type="ECO:0000256" key="7">
    <source>
        <dbReference type="ARBA" id="ARBA00022741"/>
    </source>
</evidence>
<keyword evidence="6 13" id="KW-0812">Transmembrane</keyword>
<organism evidence="15 16">
    <name type="scientific">Pseudoalteromonas caenipelagi</name>
    <dbReference type="NCBI Taxonomy" id="2726988"/>
    <lineage>
        <taxon>Bacteria</taxon>
        <taxon>Pseudomonadati</taxon>
        <taxon>Pseudomonadota</taxon>
        <taxon>Gammaproteobacteria</taxon>
        <taxon>Alteromonadales</taxon>
        <taxon>Pseudoalteromonadaceae</taxon>
        <taxon>Pseudoalteromonas</taxon>
    </lineage>
</organism>
<dbReference type="Proteomes" id="UP000586305">
    <property type="component" value="Unassembled WGS sequence"/>
</dbReference>
<dbReference type="GO" id="GO:0000155">
    <property type="term" value="F:phosphorelay sensor kinase activity"/>
    <property type="evidence" value="ECO:0007669"/>
    <property type="project" value="InterPro"/>
</dbReference>
<feature type="domain" description="Histidine kinase" evidence="14">
    <location>
        <begin position="230"/>
        <end position="441"/>
    </location>
</feature>
<feature type="transmembrane region" description="Helical" evidence="13">
    <location>
        <begin position="22"/>
        <end position="42"/>
    </location>
</feature>
<dbReference type="CDD" id="cd00075">
    <property type="entry name" value="HATPase"/>
    <property type="match status" value="1"/>
</dbReference>
<accession>A0A849VCK9</accession>
<dbReference type="InterPro" id="IPR050428">
    <property type="entry name" value="TCS_sensor_his_kinase"/>
</dbReference>
<evidence type="ECO:0000256" key="1">
    <source>
        <dbReference type="ARBA" id="ARBA00000085"/>
    </source>
</evidence>
<evidence type="ECO:0000256" key="6">
    <source>
        <dbReference type="ARBA" id="ARBA00022692"/>
    </source>
</evidence>
<comment type="subcellular location">
    <subcellularLocation>
        <location evidence="2">Membrane</location>
        <topology evidence="2">Multi-pass membrane protein</topology>
    </subcellularLocation>
</comment>
<evidence type="ECO:0000313" key="16">
    <source>
        <dbReference type="Proteomes" id="UP000586305"/>
    </source>
</evidence>
<keyword evidence="12 13" id="KW-0472">Membrane</keyword>
<dbReference type="AlphaFoldDB" id="A0A849VCK9"/>
<dbReference type="Pfam" id="PF02518">
    <property type="entry name" value="HATPase_c"/>
    <property type="match status" value="1"/>
</dbReference>
<dbReference type="InterPro" id="IPR036890">
    <property type="entry name" value="HATPase_C_sf"/>
</dbReference>
<dbReference type="Gene3D" id="1.10.287.130">
    <property type="match status" value="1"/>
</dbReference>
<dbReference type="SUPFAM" id="SSF55874">
    <property type="entry name" value="ATPase domain of HSP90 chaperone/DNA topoisomerase II/histidine kinase"/>
    <property type="match status" value="1"/>
</dbReference>
<protein>
    <recommendedName>
        <fullName evidence="3">histidine kinase</fullName>
        <ecNumber evidence="3">2.7.13.3</ecNumber>
    </recommendedName>
</protein>
<comment type="catalytic activity">
    <reaction evidence="1">
        <text>ATP + protein L-histidine = ADP + protein N-phospho-L-histidine.</text>
        <dbReference type="EC" id="2.7.13.3"/>
    </reaction>
</comment>
<keyword evidence="7" id="KW-0547">Nucleotide-binding</keyword>
<dbReference type="PROSITE" id="PS50109">
    <property type="entry name" value="HIS_KIN"/>
    <property type="match status" value="1"/>
</dbReference>
<dbReference type="Gene3D" id="3.30.565.10">
    <property type="entry name" value="Histidine kinase-like ATPase, C-terminal domain"/>
    <property type="match status" value="1"/>
</dbReference>
<evidence type="ECO:0000256" key="12">
    <source>
        <dbReference type="ARBA" id="ARBA00023136"/>
    </source>
</evidence>
<keyword evidence="4" id="KW-0597">Phosphoprotein</keyword>
<dbReference type="EMBL" id="JABBPG010000002">
    <property type="protein sequence ID" value="NOU50530.1"/>
    <property type="molecule type" value="Genomic_DNA"/>
</dbReference>
<dbReference type="PANTHER" id="PTHR45436:SF14">
    <property type="entry name" value="SENSOR PROTEIN QSEC"/>
    <property type="match status" value="1"/>
</dbReference>